<dbReference type="Gene3D" id="1.10.10.10">
    <property type="entry name" value="Winged helix-like DNA-binding domain superfamily/Winged helix DNA-binding domain"/>
    <property type="match status" value="1"/>
</dbReference>
<evidence type="ECO:0000256" key="4">
    <source>
        <dbReference type="ARBA" id="ARBA00023125"/>
    </source>
</evidence>
<dbReference type="CDD" id="cd06171">
    <property type="entry name" value="Sigma70_r4"/>
    <property type="match status" value="1"/>
</dbReference>
<dbReference type="SUPFAM" id="SSF88659">
    <property type="entry name" value="Sigma3 and sigma4 domains of RNA polymerase sigma factors"/>
    <property type="match status" value="1"/>
</dbReference>
<dbReference type="Gene3D" id="1.10.1740.10">
    <property type="match status" value="1"/>
</dbReference>
<dbReference type="NCBIfam" id="NF009196">
    <property type="entry name" value="PRK12544.1"/>
    <property type="match status" value="1"/>
</dbReference>
<dbReference type="SUPFAM" id="SSF88946">
    <property type="entry name" value="Sigma2 domain of RNA polymerase sigma factors"/>
    <property type="match status" value="1"/>
</dbReference>
<dbReference type="NCBIfam" id="TIGR02943">
    <property type="entry name" value="Sig70_famx1"/>
    <property type="match status" value="1"/>
</dbReference>
<keyword evidence="9" id="KW-1185">Reference proteome</keyword>
<keyword evidence="2" id="KW-0805">Transcription regulation</keyword>
<dbReference type="Pfam" id="PF08281">
    <property type="entry name" value="Sigma70_r4_2"/>
    <property type="match status" value="1"/>
</dbReference>
<dbReference type="InterPro" id="IPR036388">
    <property type="entry name" value="WH-like_DNA-bd_sf"/>
</dbReference>
<keyword evidence="4" id="KW-0238">DNA-binding</keyword>
<keyword evidence="3" id="KW-0731">Sigma factor</keyword>
<evidence type="ECO:0000259" key="7">
    <source>
        <dbReference type="Pfam" id="PF08281"/>
    </source>
</evidence>
<dbReference type="InterPro" id="IPR014284">
    <property type="entry name" value="RNA_pol_sigma-70_dom"/>
</dbReference>
<evidence type="ECO:0000313" key="8">
    <source>
        <dbReference type="EMBL" id="NMG73241.1"/>
    </source>
</evidence>
<accession>A0ABX1Q8A5</accession>
<feature type="domain" description="RNA polymerase sigma-70 region 2" evidence="6">
    <location>
        <begin position="27"/>
        <end position="90"/>
    </location>
</feature>
<dbReference type="PANTHER" id="PTHR43133:SF8">
    <property type="entry name" value="RNA POLYMERASE SIGMA FACTOR HI_1459-RELATED"/>
    <property type="match status" value="1"/>
</dbReference>
<dbReference type="Proteomes" id="UP000648984">
    <property type="component" value="Unassembled WGS sequence"/>
</dbReference>
<gene>
    <name evidence="8" type="ORF">GPA25_00550</name>
</gene>
<dbReference type="Pfam" id="PF04542">
    <property type="entry name" value="Sigma70_r2"/>
    <property type="match status" value="1"/>
</dbReference>
<protein>
    <submittedName>
        <fullName evidence="8">RNA polymerase factor sigma-70</fullName>
    </submittedName>
</protein>
<organism evidence="8 9">
    <name type="scientific">Aromatoleum diolicum</name>
    <dbReference type="NCBI Taxonomy" id="75796"/>
    <lineage>
        <taxon>Bacteria</taxon>
        <taxon>Pseudomonadati</taxon>
        <taxon>Pseudomonadota</taxon>
        <taxon>Betaproteobacteria</taxon>
        <taxon>Rhodocyclales</taxon>
        <taxon>Rhodocyclaceae</taxon>
        <taxon>Aromatoleum</taxon>
    </lineage>
</organism>
<evidence type="ECO:0000256" key="1">
    <source>
        <dbReference type="ARBA" id="ARBA00010641"/>
    </source>
</evidence>
<dbReference type="PANTHER" id="PTHR43133">
    <property type="entry name" value="RNA POLYMERASE ECF-TYPE SIGMA FACTO"/>
    <property type="match status" value="1"/>
</dbReference>
<evidence type="ECO:0000256" key="5">
    <source>
        <dbReference type="ARBA" id="ARBA00023163"/>
    </source>
</evidence>
<keyword evidence="5" id="KW-0804">Transcription</keyword>
<comment type="similarity">
    <text evidence="1">Belongs to the sigma-70 factor family. ECF subfamily.</text>
</comment>
<evidence type="ECO:0000256" key="3">
    <source>
        <dbReference type="ARBA" id="ARBA00023082"/>
    </source>
</evidence>
<dbReference type="InterPro" id="IPR013325">
    <property type="entry name" value="RNA_pol_sigma_r2"/>
</dbReference>
<proteinExistence type="inferred from homology"/>
<evidence type="ECO:0000313" key="9">
    <source>
        <dbReference type="Proteomes" id="UP000648984"/>
    </source>
</evidence>
<feature type="domain" description="RNA polymerase sigma factor 70 region 4 type 2" evidence="7">
    <location>
        <begin position="144"/>
        <end position="194"/>
    </location>
</feature>
<dbReference type="RefSeq" id="WP_169258397.1">
    <property type="nucleotide sequence ID" value="NZ_WTVQ01000001.1"/>
</dbReference>
<comment type="caution">
    <text evidence="8">The sequence shown here is derived from an EMBL/GenBank/DDBJ whole genome shotgun (WGS) entry which is preliminary data.</text>
</comment>
<evidence type="ECO:0000256" key="2">
    <source>
        <dbReference type="ARBA" id="ARBA00023015"/>
    </source>
</evidence>
<dbReference type="InterPro" id="IPR014289">
    <property type="entry name" value="RNA_pol_sigma-24-rel"/>
</dbReference>
<name>A0ABX1Q8A5_9RHOO</name>
<dbReference type="InterPro" id="IPR039425">
    <property type="entry name" value="RNA_pol_sigma-70-like"/>
</dbReference>
<dbReference type="InterPro" id="IPR013249">
    <property type="entry name" value="RNA_pol_sigma70_r4_t2"/>
</dbReference>
<dbReference type="EMBL" id="WTVQ01000001">
    <property type="protein sequence ID" value="NMG73241.1"/>
    <property type="molecule type" value="Genomic_DNA"/>
</dbReference>
<reference evidence="8 9" key="1">
    <citation type="submission" date="2019-12" db="EMBL/GenBank/DDBJ databases">
        <title>Comparative genomics gives insights into the taxonomy of the Azoarcus-Aromatoleum group and reveals separate origins of nif in the plant-associated Azoarcus and non-plant-associated Aromatoleum sub-groups.</title>
        <authorList>
            <person name="Lafos M."/>
            <person name="Maluk M."/>
            <person name="Batista M."/>
            <person name="Junghare M."/>
            <person name="Carmona M."/>
            <person name="Faoro H."/>
            <person name="Cruz L.M."/>
            <person name="Battistoni F."/>
            <person name="De Souza E."/>
            <person name="Pedrosa F."/>
            <person name="Chen W.-M."/>
            <person name="Poole P.S."/>
            <person name="Dixon R.A."/>
            <person name="James E.K."/>
        </authorList>
    </citation>
    <scope>NUCLEOTIDE SEQUENCE [LARGE SCALE GENOMIC DNA]</scope>
    <source>
        <strain evidence="8 9">22Lin</strain>
    </source>
</reference>
<sequence>MTQQVPAADTPSGASKHVGLYDDDFLEALRRQMLRFATLQLSDAHLAEDAVQEALIGALRNARSFSGRAALKTWVFAILKNKIADILRQRLRVVDASSLLREDDEDEDFSVLFNRRGFWQADEHPATWGNPHESLRESQFWRVFETCLEGLPGNQARVFMMREFIELDSSEICASVGITTSNLNVMLYRARMRLRECLENRWFANGEQAC</sequence>
<dbReference type="InterPro" id="IPR013324">
    <property type="entry name" value="RNA_pol_sigma_r3/r4-like"/>
</dbReference>
<evidence type="ECO:0000259" key="6">
    <source>
        <dbReference type="Pfam" id="PF04542"/>
    </source>
</evidence>
<dbReference type="InterPro" id="IPR007627">
    <property type="entry name" value="RNA_pol_sigma70_r2"/>
</dbReference>
<dbReference type="NCBIfam" id="TIGR02937">
    <property type="entry name" value="sigma70-ECF"/>
    <property type="match status" value="1"/>
</dbReference>